<dbReference type="RefSeq" id="XP_041290963.1">
    <property type="nucleotide sequence ID" value="XM_041443383.1"/>
</dbReference>
<feature type="transmembrane region" description="Helical" evidence="1">
    <location>
        <begin position="86"/>
        <end position="111"/>
    </location>
</feature>
<reference evidence="3" key="1">
    <citation type="journal article" date="2020" name="New Phytol.">
        <title>Comparative genomics reveals dynamic genome evolution in host specialist ectomycorrhizal fungi.</title>
        <authorList>
            <person name="Lofgren L.A."/>
            <person name="Nguyen N.H."/>
            <person name="Vilgalys R."/>
            <person name="Ruytinx J."/>
            <person name="Liao H.L."/>
            <person name="Branco S."/>
            <person name="Kuo A."/>
            <person name="LaButti K."/>
            <person name="Lipzen A."/>
            <person name="Andreopoulos W."/>
            <person name="Pangilinan J."/>
            <person name="Riley R."/>
            <person name="Hundley H."/>
            <person name="Na H."/>
            <person name="Barry K."/>
            <person name="Grigoriev I.V."/>
            <person name="Stajich J.E."/>
            <person name="Kennedy P.G."/>
        </authorList>
    </citation>
    <scope>NUCLEOTIDE SEQUENCE</scope>
    <source>
        <strain evidence="3">FC423</strain>
    </source>
</reference>
<keyword evidence="1" id="KW-0472">Membrane</keyword>
<gene>
    <name evidence="3" type="ORF">F5147DRAFT_807501</name>
</gene>
<sequence length="279" mass="31098">MSFISNDSSYWPTISLNIFLSYWEVAAVIVMVYDWVLTFGQEIELIWYLMLGFSVIHYIGIPYSVSSLTISVRLLENMPLVWLTDAGCGANVALSAMLGVITVIALNNVVLEELILSGTYMCGYVSEVNNQLISIIWTLYTVWEVLALCLSVWVAVKHFRELRRLSPSTGSTVGDCFRVLIQLHILYFASSAYVSFAGVSCLQLTAFSPEILNSNSIGVSILRGALQISLVMQMFVLGPRLILSVREYHAKVMEYSNAETSMISFVLQERVHVSTSSTV</sequence>
<evidence type="ECO:0000313" key="3">
    <source>
        <dbReference type="EMBL" id="KAG2104664.1"/>
    </source>
</evidence>
<feature type="transmembrane region" description="Helical" evidence="1">
    <location>
        <begin position="225"/>
        <end position="243"/>
    </location>
</feature>
<feature type="transmembrane region" description="Helical" evidence="1">
    <location>
        <begin position="12"/>
        <end position="33"/>
    </location>
</feature>
<organism evidence="3 4">
    <name type="scientific">Suillus discolor</name>
    <dbReference type="NCBI Taxonomy" id="1912936"/>
    <lineage>
        <taxon>Eukaryota</taxon>
        <taxon>Fungi</taxon>
        <taxon>Dikarya</taxon>
        <taxon>Basidiomycota</taxon>
        <taxon>Agaricomycotina</taxon>
        <taxon>Agaricomycetes</taxon>
        <taxon>Agaricomycetidae</taxon>
        <taxon>Boletales</taxon>
        <taxon>Suillineae</taxon>
        <taxon>Suillaceae</taxon>
        <taxon>Suillus</taxon>
    </lineage>
</organism>
<dbReference type="Pfam" id="PF20151">
    <property type="entry name" value="DUF6533"/>
    <property type="match status" value="1"/>
</dbReference>
<dbReference type="AlphaFoldDB" id="A0A9P7JRZ2"/>
<feature type="domain" description="DUF6533" evidence="2">
    <location>
        <begin position="22"/>
        <end position="48"/>
    </location>
</feature>
<dbReference type="Proteomes" id="UP000823399">
    <property type="component" value="Unassembled WGS sequence"/>
</dbReference>
<accession>A0A9P7JRZ2</accession>
<name>A0A9P7JRZ2_9AGAM</name>
<dbReference type="InterPro" id="IPR045340">
    <property type="entry name" value="DUF6533"/>
</dbReference>
<feature type="transmembrane region" description="Helical" evidence="1">
    <location>
        <begin position="185"/>
        <end position="205"/>
    </location>
</feature>
<protein>
    <recommendedName>
        <fullName evidence="2">DUF6533 domain-containing protein</fullName>
    </recommendedName>
</protein>
<evidence type="ECO:0000256" key="1">
    <source>
        <dbReference type="SAM" id="Phobius"/>
    </source>
</evidence>
<keyword evidence="1" id="KW-1133">Transmembrane helix</keyword>
<dbReference type="EMBL" id="JABBWM010000040">
    <property type="protein sequence ID" value="KAG2104664.1"/>
    <property type="molecule type" value="Genomic_DNA"/>
</dbReference>
<comment type="caution">
    <text evidence="3">The sequence shown here is derived from an EMBL/GenBank/DDBJ whole genome shotgun (WGS) entry which is preliminary data.</text>
</comment>
<feature type="transmembrane region" description="Helical" evidence="1">
    <location>
        <begin position="45"/>
        <end position="65"/>
    </location>
</feature>
<keyword evidence="4" id="KW-1185">Reference proteome</keyword>
<feature type="transmembrane region" description="Helical" evidence="1">
    <location>
        <begin position="131"/>
        <end position="156"/>
    </location>
</feature>
<dbReference type="OrthoDB" id="3349377at2759"/>
<keyword evidence="1" id="KW-0812">Transmembrane</keyword>
<proteinExistence type="predicted"/>
<evidence type="ECO:0000313" key="4">
    <source>
        <dbReference type="Proteomes" id="UP000823399"/>
    </source>
</evidence>
<evidence type="ECO:0000259" key="2">
    <source>
        <dbReference type="Pfam" id="PF20151"/>
    </source>
</evidence>
<dbReference type="GeneID" id="64705642"/>